<sequence length="83" mass="9544">MIIPFQEIQPDTLQAICEDWLTRQAQEWLGDTEERDQAVKSVIQALENKKLFISWDEEMNSLDIVDAEQLALIQSTSNTEFGS</sequence>
<comment type="caution">
    <text evidence="2">The sequence shown here is derived from an EMBL/GenBank/DDBJ whole genome shotgun (WGS) entry which is preliminary data.</text>
</comment>
<name>A0A4V2UJT7_9GAMM</name>
<proteinExistence type="inferred from homology"/>
<dbReference type="RefSeq" id="WP_132701402.1">
    <property type="nucleotide sequence ID" value="NZ_SLZR01000006.1"/>
</dbReference>
<accession>A0A4V2UJT7</accession>
<organism evidence="2 3">
    <name type="scientific">Reinekea marinisedimentorum</name>
    <dbReference type="NCBI Taxonomy" id="230495"/>
    <lineage>
        <taxon>Bacteria</taxon>
        <taxon>Pseudomonadati</taxon>
        <taxon>Pseudomonadota</taxon>
        <taxon>Gammaproteobacteria</taxon>
        <taxon>Oceanospirillales</taxon>
        <taxon>Saccharospirillaceae</taxon>
        <taxon>Reinekea</taxon>
    </lineage>
</organism>
<evidence type="ECO:0000313" key="2">
    <source>
        <dbReference type="EMBL" id="TCS41431.1"/>
    </source>
</evidence>
<gene>
    <name evidence="2" type="ORF">BCF53_106162</name>
</gene>
<dbReference type="InterPro" id="IPR036685">
    <property type="entry name" value="YehU-like_sf"/>
</dbReference>
<dbReference type="Gene3D" id="1.10.10.610">
    <property type="entry name" value="YehU-like"/>
    <property type="match status" value="1"/>
</dbReference>
<keyword evidence="3" id="KW-1185">Reference proteome</keyword>
<dbReference type="OrthoDB" id="6120729at2"/>
<dbReference type="InterPro" id="IPR010648">
    <property type="entry name" value="UPF0270"/>
</dbReference>
<reference evidence="2 3" key="1">
    <citation type="submission" date="2019-03" db="EMBL/GenBank/DDBJ databases">
        <title>Genomic Encyclopedia of Archaeal and Bacterial Type Strains, Phase II (KMG-II): from individual species to whole genera.</title>
        <authorList>
            <person name="Goeker M."/>
        </authorList>
    </citation>
    <scope>NUCLEOTIDE SEQUENCE [LARGE SCALE GENOMIC DNA]</scope>
    <source>
        <strain evidence="2 3">DSM 15388</strain>
    </source>
</reference>
<dbReference type="AlphaFoldDB" id="A0A4V2UJT7"/>
<evidence type="ECO:0000313" key="3">
    <source>
        <dbReference type="Proteomes" id="UP000295793"/>
    </source>
</evidence>
<protein>
    <submittedName>
        <fullName evidence="2">Uncharacterized protein</fullName>
    </submittedName>
</protein>
<dbReference type="SUPFAM" id="SSF118001">
    <property type="entry name" value="YehU-like"/>
    <property type="match status" value="1"/>
</dbReference>
<dbReference type="Pfam" id="PF06794">
    <property type="entry name" value="UPF0270"/>
    <property type="match status" value="1"/>
</dbReference>
<dbReference type="Proteomes" id="UP000295793">
    <property type="component" value="Unassembled WGS sequence"/>
</dbReference>
<evidence type="ECO:0000256" key="1">
    <source>
        <dbReference type="ARBA" id="ARBA00006450"/>
    </source>
</evidence>
<comment type="similarity">
    <text evidence="1">Belongs to the UPF0270 family.</text>
</comment>
<dbReference type="EMBL" id="SLZR01000006">
    <property type="protein sequence ID" value="TCS41431.1"/>
    <property type="molecule type" value="Genomic_DNA"/>
</dbReference>